<gene>
    <name evidence="2" type="ORF">IPV69_09210</name>
</gene>
<dbReference type="Proteomes" id="UP000593765">
    <property type="component" value="Chromosome"/>
</dbReference>
<proteinExistence type="predicted"/>
<evidence type="ECO:0000313" key="2">
    <source>
        <dbReference type="EMBL" id="QOV91514.1"/>
    </source>
</evidence>
<evidence type="ECO:0000313" key="3">
    <source>
        <dbReference type="Proteomes" id="UP000593765"/>
    </source>
</evidence>
<feature type="chain" id="PRO_5034988820" evidence="1">
    <location>
        <begin position="26"/>
        <end position="269"/>
    </location>
</feature>
<protein>
    <submittedName>
        <fullName evidence="2">Uncharacterized protein</fullName>
    </submittedName>
</protein>
<dbReference type="EMBL" id="CP063458">
    <property type="protein sequence ID" value="QOV91514.1"/>
    <property type="molecule type" value="Genomic_DNA"/>
</dbReference>
<accession>A0A7M2X1H0</accession>
<dbReference type="KEGG" id="hbs:IPV69_09210"/>
<dbReference type="RefSeq" id="WP_206294811.1">
    <property type="nucleotide sequence ID" value="NZ_CP063458.1"/>
</dbReference>
<keyword evidence="1" id="KW-0732">Signal</keyword>
<feature type="signal peptide" evidence="1">
    <location>
        <begin position="1"/>
        <end position="25"/>
    </location>
</feature>
<sequence length="269" mass="29104">MLRNTHRFRLFFGLVLAGSTGPAWSAVTVTPTRVRETRVVALTKADANESRFFDRSELEITLKLSGPEMQDATEYKMPTITEATDDTGASLLPKDKPFSGFQQVQRDTFGSSPKKPPTTDVEIRTNLATAARKATTLKSVKGSLQIRAGGEKKQVVVKDVKSLAGKSIEDPALAAAKIGVKVEPAKPKSDRELALEITGDKSPIKSIEVVDAAGKVVSNGYSSFGFSGTTKYSVSLEKPLDASMSVRINMVIGQQLIDVPFEFKDLQLP</sequence>
<name>A0A7M2X1H0_9BACT</name>
<evidence type="ECO:0000256" key="1">
    <source>
        <dbReference type="SAM" id="SignalP"/>
    </source>
</evidence>
<keyword evidence="3" id="KW-1185">Reference proteome</keyword>
<dbReference type="AlphaFoldDB" id="A0A7M2X1H0"/>
<organism evidence="2 3">
    <name type="scientific">Humisphaera borealis</name>
    <dbReference type="NCBI Taxonomy" id="2807512"/>
    <lineage>
        <taxon>Bacteria</taxon>
        <taxon>Pseudomonadati</taxon>
        <taxon>Planctomycetota</taxon>
        <taxon>Phycisphaerae</taxon>
        <taxon>Tepidisphaerales</taxon>
        <taxon>Tepidisphaeraceae</taxon>
        <taxon>Humisphaera</taxon>
    </lineage>
</organism>
<reference evidence="2 3" key="1">
    <citation type="submission" date="2020-10" db="EMBL/GenBank/DDBJ databases">
        <title>Wide distribution of Phycisphaera-like planctomycetes from WD2101 soil group in peatlands and genome analysis of the first cultivated representative.</title>
        <authorList>
            <person name="Dedysh S.N."/>
            <person name="Beletsky A.V."/>
            <person name="Ivanova A."/>
            <person name="Kulichevskaya I.S."/>
            <person name="Suzina N.E."/>
            <person name="Philippov D.A."/>
            <person name="Rakitin A.L."/>
            <person name="Mardanov A.V."/>
            <person name="Ravin N.V."/>
        </authorList>
    </citation>
    <scope>NUCLEOTIDE SEQUENCE [LARGE SCALE GENOMIC DNA]</scope>
    <source>
        <strain evidence="2 3">M1803</strain>
    </source>
</reference>